<feature type="transmembrane region" description="Helical" evidence="9">
    <location>
        <begin position="247"/>
        <end position="267"/>
    </location>
</feature>
<accession>A0A0D6P7C7</accession>
<dbReference type="InterPro" id="IPR001851">
    <property type="entry name" value="ABC_transp_permease"/>
</dbReference>
<evidence type="ECO:0000313" key="11">
    <source>
        <dbReference type="Proteomes" id="UP000032680"/>
    </source>
</evidence>
<evidence type="ECO:0000256" key="8">
    <source>
        <dbReference type="SAM" id="MobiDB-lite"/>
    </source>
</evidence>
<keyword evidence="11" id="KW-1185">Reference proteome</keyword>
<keyword evidence="2" id="KW-0813">Transport</keyword>
<dbReference type="GO" id="GO:0005886">
    <property type="term" value="C:plasma membrane"/>
    <property type="evidence" value="ECO:0007669"/>
    <property type="project" value="UniProtKB-SubCell"/>
</dbReference>
<gene>
    <name evidence="10" type="ORF">Asru_0161_05</name>
</gene>
<evidence type="ECO:0000256" key="6">
    <source>
        <dbReference type="ARBA" id="ARBA00022989"/>
    </source>
</evidence>
<keyword evidence="6 9" id="KW-1133">Transmembrane helix</keyword>
<evidence type="ECO:0000313" key="10">
    <source>
        <dbReference type="EMBL" id="GAN76769.1"/>
    </source>
</evidence>
<dbReference type="AlphaFoldDB" id="A0A0D6P7C7"/>
<dbReference type="Pfam" id="PF02653">
    <property type="entry name" value="BPD_transp_2"/>
    <property type="match status" value="1"/>
</dbReference>
<feature type="transmembrane region" description="Helical" evidence="9">
    <location>
        <begin position="200"/>
        <end position="226"/>
    </location>
</feature>
<feature type="region of interest" description="Disordered" evidence="8">
    <location>
        <begin position="1"/>
        <end position="38"/>
    </location>
</feature>
<feature type="transmembrane region" description="Helical" evidence="9">
    <location>
        <begin position="156"/>
        <end position="180"/>
    </location>
</feature>
<dbReference type="PANTHER" id="PTHR32196:SF21">
    <property type="entry name" value="ABC TRANSPORTER PERMEASE PROTEIN YPHD-RELATED"/>
    <property type="match status" value="1"/>
</dbReference>
<evidence type="ECO:0000256" key="1">
    <source>
        <dbReference type="ARBA" id="ARBA00004651"/>
    </source>
</evidence>
<name>A0A0D6P7C7_9PROT</name>
<dbReference type="EMBL" id="BANB01000161">
    <property type="protein sequence ID" value="GAN76769.1"/>
    <property type="molecule type" value="Genomic_DNA"/>
</dbReference>
<keyword evidence="5 9" id="KW-0812">Transmembrane</keyword>
<evidence type="ECO:0000256" key="9">
    <source>
        <dbReference type="SAM" id="Phobius"/>
    </source>
</evidence>
<dbReference type="GO" id="GO:0022857">
    <property type="term" value="F:transmembrane transporter activity"/>
    <property type="evidence" value="ECO:0007669"/>
    <property type="project" value="InterPro"/>
</dbReference>
<evidence type="ECO:0000256" key="7">
    <source>
        <dbReference type="ARBA" id="ARBA00023136"/>
    </source>
</evidence>
<protein>
    <submittedName>
        <fullName evidence="10">ABC transporter monosaccharide permease</fullName>
    </submittedName>
</protein>
<feature type="transmembrane region" description="Helical" evidence="9">
    <location>
        <begin position="125"/>
        <end position="149"/>
    </location>
</feature>
<proteinExistence type="predicted"/>
<feature type="transmembrane region" description="Helical" evidence="9">
    <location>
        <begin position="49"/>
        <end position="71"/>
    </location>
</feature>
<dbReference type="CDD" id="cd06579">
    <property type="entry name" value="TM_PBP1_transp_AraH_like"/>
    <property type="match status" value="1"/>
</dbReference>
<keyword evidence="7 9" id="KW-0472">Membrane</keyword>
<feature type="transmembrane region" description="Helical" evidence="9">
    <location>
        <begin position="77"/>
        <end position="95"/>
    </location>
</feature>
<keyword evidence="3" id="KW-1003">Cell membrane</keyword>
<organism evidence="10 11">
    <name type="scientific">Acidisphaera rubrifaciens HS-AP3</name>
    <dbReference type="NCBI Taxonomy" id="1231350"/>
    <lineage>
        <taxon>Bacteria</taxon>
        <taxon>Pseudomonadati</taxon>
        <taxon>Pseudomonadota</taxon>
        <taxon>Alphaproteobacteria</taxon>
        <taxon>Acetobacterales</taxon>
        <taxon>Acetobacteraceae</taxon>
        <taxon>Acidisphaera</taxon>
    </lineage>
</organism>
<keyword evidence="4" id="KW-0997">Cell inner membrane</keyword>
<evidence type="ECO:0000256" key="3">
    <source>
        <dbReference type="ARBA" id="ARBA00022475"/>
    </source>
</evidence>
<reference evidence="10 11" key="1">
    <citation type="submission" date="2012-11" db="EMBL/GenBank/DDBJ databases">
        <title>Whole genome sequence of Acidisphaera rubrifaciens HS-AP3.</title>
        <authorList>
            <person name="Azuma Y."/>
            <person name="Higashiura N."/>
            <person name="Hirakawa H."/>
            <person name="Matsushita K."/>
        </authorList>
    </citation>
    <scope>NUCLEOTIDE SEQUENCE [LARGE SCALE GENOMIC DNA]</scope>
    <source>
        <strain evidence="10 11">HS-AP3</strain>
    </source>
</reference>
<comment type="caution">
    <text evidence="10">The sequence shown here is derived from an EMBL/GenBank/DDBJ whole genome shotgun (WGS) entry which is preliminary data.</text>
</comment>
<comment type="subcellular location">
    <subcellularLocation>
        <location evidence="1">Cell membrane</location>
        <topology evidence="1">Multi-pass membrane protein</topology>
    </subcellularLocation>
</comment>
<evidence type="ECO:0000256" key="2">
    <source>
        <dbReference type="ARBA" id="ARBA00022448"/>
    </source>
</evidence>
<sequence>MQATGRTASVDDAAQRRSSALGATAQDDAEPPRRRIGRARSYKPSQEQIVLLITLALLAAFSVALPGFASIANLLNLLRSISVLGILGLGMGLIVISRGIDLSEVAIMAAGWSVALIEMQRGMPIPLAVLLALGIAAAIGMANGLIIAFIEAPPLFVTLASGFVIYGVAFWLAPAWVIYAPNDAHGLLLLGRGHLLGVPLPIFVFAGAAIAMHLFLTFTSIGRFIYAQGDNPEAARLAGISVRPLTVLAYTIVAALAWLAGLVWIGATGSMQMQVTQGTMVFDVILVVVLGGVSLAGGRGSVLSVVVGCALIGTLLNAFTIMDVNTEIQNIIRGVVLLAAILLDNWLHPRDEETARQGD</sequence>
<evidence type="ECO:0000256" key="5">
    <source>
        <dbReference type="ARBA" id="ARBA00022692"/>
    </source>
</evidence>
<dbReference type="Proteomes" id="UP000032680">
    <property type="component" value="Unassembled WGS sequence"/>
</dbReference>
<dbReference type="PANTHER" id="PTHR32196">
    <property type="entry name" value="ABC TRANSPORTER PERMEASE PROTEIN YPHD-RELATED-RELATED"/>
    <property type="match status" value="1"/>
</dbReference>
<evidence type="ECO:0000256" key="4">
    <source>
        <dbReference type="ARBA" id="ARBA00022519"/>
    </source>
</evidence>
<feature type="transmembrane region" description="Helical" evidence="9">
    <location>
        <begin position="303"/>
        <end position="322"/>
    </location>
</feature>
<feature type="transmembrane region" description="Helical" evidence="9">
    <location>
        <begin position="279"/>
        <end position="296"/>
    </location>
</feature>
<dbReference type="RefSeq" id="WP_199445562.1">
    <property type="nucleotide sequence ID" value="NZ_BANB01000161.1"/>
</dbReference>
<feature type="transmembrane region" description="Helical" evidence="9">
    <location>
        <begin position="328"/>
        <end position="347"/>
    </location>
</feature>